<dbReference type="Pfam" id="PF00646">
    <property type="entry name" value="F-box"/>
    <property type="match status" value="1"/>
</dbReference>
<dbReference type="GeneID" id="111289227"/>
<reference evidence="3" key="1">
    <citation type="submission" date="2025-08" db="UniProtKB">
        <authorList>
            <consortium name="RefSeq"/>
        </authorList>
    </citation>
    <scope>IDENTIFICATION</scope>
    <source>
        <tissue evidence="3">Fruit stalk</tissue>
    </source>
</reference>
<evidence type="ECO:0000259" key="1">
    <source>
        <dbReference type="Pfam" id="PF00646"/>
    </source>
</evidence>
<dbReference type="OrthoDB" id="1649164at2759"/>
<dbReference type="RefSeq" id="XP_022735820.1">
    <property type="nucleotide sequence ID" value="XM_022880085.1"/>
</dbReference>
<proteinExistence type="predicted"/>
<evidence type="ECO:0000313" key="3">
    <source>
        <dbReference type="RefSeq" id="XP_022735820.1"/>
    </source>
</evidence>
<organism evidence="2 3">
    <name type="scientific">Durio zibethinus</name>
    <name type="common">Durian</name>
    <dbReference type="NCBI Taxonomy" id="66656"/>
    <lineage>
        <taxon>Eukaryota</taxon>
        <taxon>Viridiplantae</taxon>
        <taxon>Streptophyta</taxon>
        <taxon>Embryophyta</taxon>
        <taxon>Tracheophyta</taxon>
        <taxon>Spermatophyta</taxon>
        <taxon>Magnoliopsida</taxon>
        <taxon>eudicotyledons</taxon>
        <taxon>Gunneridae</taxon>
        <taxon>Pentapetalae</taxon>
        <taxon>rosids</taxon>
        <taxon>malvids</taxon>
        <taxon>Malvales</taxon>
        <taxon>Malvaceae</taxon>
        <taxon>Helicteroideae</taxon>
        <taxon>Durio</taxon>
    </lineage>
</organism>
<dbReference type="KEGG" id="dzi:111289227"/>
<gene>
    <name evidence="3" type="primary">LOC111289227</name>
</gene>
<dbReference type="PANTHER" id="PTHR34223">
    <property type="entry name" value="OS11G0201299 PROTEIN"/>
    <property type="match status" value="1"/>
</dbReference>
<name>A0A6P5Y5Y5_DURZI</name>
<dbReference type="InterPro" id="IPR001810">
    <property type="entry name" value="F-box_dom"/>
</dbReference>
<dbReference type="Proteomes" id="UP000515121">
    <property type="component" value="Unplaced"/>
</dbReference>
<accession>A0A6P5Y5Y5</accession>
<evidence type="ECO:0000313" key="2">
    <source>
        <dbReference type="Proteomes" id="UP000515121"/>
    </source>
</evidence>
<dbReference type="CDD" id="cd22160">
    <property type="entry name" value="F-box_AtFBL13-like"/>
    <property type="match status" value="1"/>
</dbReference>
<dbReference type="SUPFAM" id="SSF81383">
    <property type="entry name" value="F-box domain"/>
    <property type="match status" value="1"/>
</dbReference>
<feature type="domain" description="F-box" evidence="1">
    <location>
        <begin position="52"/>
        <end position="88"/>
    </location>
</feature>
<sequence>MQEDNEDNYSGTWEYVNKRLIWMQRKKKKQFSLSHLHLQQATPSTPPRLDRISELPDHLLYHILSLMPMQMAIQTIVLSTRWRHLWKHTHVVHFHTLPLSFWESVDYAPISRSLNLIESPTIESYTVSVATPSVIRSFNTNSQVTNFNNEDRSVDVERRSDRFVSRCRGTSPRFFSGSSFLSPLSLSFTLGT</sequence>
<dbReference type="PANTHER" id="PTHR34223:SF83">
    <property type="entry name" value="F-BOX DOMAIN-CONTAINING PROTEIN"/>
    <property type="match status" value="1"/>
</dbReference>
<dbReference type="InterPro" id="IPR053197">
    <property type="entry name" value="F-box_SCFL_complex_component"/>
</dbReference>
<protein>
    <submittedName>
        <fullName evidence="3">F-box protein At5g03100-like</fullName>
    </submittedName>
</protein>
<dbReference type="InterPro" id="IPR053781">
    <property type="entry name" value="F-box_AtFBL13-like"/>
</dbReference>
<dbReference type="InterPro" id="IPR036047">
    <property type="entry name" value="F-box-like_dom_sf"/>
</dbReference>
<dbReference type="AlphaFoldDB" id="A0A6P5Y5Y5"/>
<keyword evidence="2" id="KW-1185">Reference proteome</keyword>
<dbReference type="Gene3D" id="1.20.1280.50">
    <property type="match status" value="1"/>
</dbReference>